<organism evidence="1 2">
    <name type="scientific">Olivibacter jilunii</name>
    <dbReference type="NCBI Taxonomy" id="985016"/>
    <lineage>
        <taxon>Bacteria</taxon>
        <taxon>Pseudomonadati</taxon>
        <taxon>Bacteroidota</taxon>
        <taxon>Sphingobacteriia</taxon>
        <taxon>Sphingobacteriales</taxon>
        <taxon>Sphingobacteriaceae</taxon>
        <taxon>Olivibacter</taxon>
    </lineage>
</organism>
<dbReference type="RefSeq" id="WP_377610729.1">
    <property type="nucleotide sequence ID" value="NZ_JBHUPA010000007.1"/>
</dbReference>
<evidence type="ECO:0000313" key="1">
    <source>
        <dbReference type="EMBL" id="MFD2962500.1"/>
    </source>
</evidence>
<gene>
    <name evidence="1" type="ORF">ACFS6J_11935</name>
</gene>
<protein>
    <submittedName>
        <fullName evidence="1">Uncharacterized protein</fullName>
    </submittedName>
</protein>
<comment type="caution">
    <text evidence="1">The sequence shown here is derived from an EMBL/GenBank/DDBJ whole genome shotgun (WGS) entry which is preliminary data.</text>
</comment>
<dbReference type="EMBL" id="JBHUPA010000007">
    <property type="protein sequence ID" value="MFD2962500.1"/>
    <property type="molecule type" value="Genomic_DNA"/>
</dbReference>
<name>A0ABW6B3Q6_9SPHI</name>
<evidence type="ECO:0000313" key="2">
    <source>
        <dbReference type="Proteomes" id="UP001597560"/>
    </source>
</evidence>
<proteinExistence type="predicted"/>
<keyword evidence="2" id="KW-1185">Reference proteome</keyword>
<dbReference type="Proteomes" id="UP001597560">
    <property type="component" value="Unassembled WGS sequence"/>
</dbReference>
<reference evidence="2" key="1">
    <citation type="journal article" date="2019" name="Int. J. Syst. Evol. Microbiol.">
        <title>The Global Catalogue of Microorganisms (GCM) 10K type strain sequencing project: providing services to taxonomists for standard genome sequencing and annotation.</title>
        <authorList>
            <consortium name="The Broad Institute Genomics Platform"/>
            <consortium name="The Broad Institute Genome Sequencing Center for Infectious Disease"/>
            <person name="Wu L."/>
            <person name="Ma J."/>
        </authorList>
    </citation>
    <scope>NUCLEOTIDE SEQUENCE [LARGE SCALE GENOMIC DNA]</scope>
    <source>
        <strain evidence="2">KCTC 23098</strain>
    </source>
</reference>
<sequence length="418" mass="46878">MEKRTKGAWIIHHSKKINSFNNVSKLEDIQLSGKCGVFLSNLAASNEESFLSKEQVDILAESSNINKKLELPAIKQTLKDAHLIDVSANGSISVLGLTSEGILNHTAELFDSNEGLNYQNASIEIADLVSEKPLHEKFIKEYISDRFALSSAVNDTLFLQVEELGILDYKNIDNAKTYFNGNLFQKSTIEKSNKIFETLSNTDKKNIQTVDDIMKREGCISLENAERILTTSLLAKLRAIAFYDFNEVSNFQHSKIYLTKPSSFAKYGNPFEEDVLDLAKAFISSLIYGLQVSNKGRGKMQDYEMIKNTLRKLLRGELVGPCTAIGQDYHLLEFHRVIELIPDTGTMYYMRLLKFDVALIALEVLQTGEVAQKTTLDISINSSNVTTYKGPSEMRSEAKKKSSIGPDIGEMLRTLRNS</sequence>
<accession>A0ABW6B3Q6</accession>